<sequence length="145" mass="16953">MNDDKKKITEIREEYKNFSAKWWSYGVDITKEYIKPDECIILNVSSVCSGLPSIRTSRSIDNREERTLAVITKCDQFLHSDLSRAIAKDKFKIRSRYHFIRNIINDETHEEARIQETTLFETRNVLSKIEKSMSDQFNISILGTG</sequence>
<evidence type="ECO:0000313" key="1">
    <source>
        <dbReference type="EMBL" id="KAI3709873.1"/>
    </source>
</evidence>
<comment type="caution">
    <text evidence="1">The sequence shown here is derived from an EMBL/GenBank/DDBJ whole genome shotgun (WGS) entry which is preliminary data.</text>
</comment>
<reference evidence="1 2" key="2">
    <citation type="journal article" date="2022" name="Mol. Ecol. Resour.">
        <title>The genomes of chicory, endive, great burdock and yacon provide insights into Asteraceae paleo-polyploidization history and plant inulin production.</title>
        <authorList>
            <person name="Fan W."/>
            <person name="Wang S."/>
            <person name="Wang H."/>
            <person name="Wang A."/>
            <person name="Jiang F."/>
            <person name="Liu H."/>
            <person name="Zhao H."/>
            <person name="Xu D."/>
            <person name="Zhang Y."/>
        </authorList>
    </citation>
    <scope>NUCLEOTIDE SEQUENCE [LARGE SCALE GENOMIC DNA]</scope>
    <source>
        <strain evidence="2">cv. Punajuju</strain>
        <tissue evidence="1">Leaves</tissue>
    </source>
</reference>
<organism evidence="1 2">
    <name type="scientific">Cichorium intybus</name>
    <name type="common">Chicory</name>
    <dbReference type="NCBI Taxonomy" id="13427"/>
    <lineage>
        <taxon>Eukaryota</taxon>
        <taxon>Viridiplantae</taxon>
        <taxon>Streptophyta</taxon>
        <taxon>Embryophyta</taxon>
        <taxon>Tracheophyta</taxon>
        <taxon>Spermatophyta</taxon>
        <taxon>Magnoliopsida</taxon>
        <taxon>eudicotyledons</taxon>
        <taxon>Gunneridae</taxon>
        <taxon>Pentapetalae</taxon>
        <taxon>asterids</taxon>
        <taxon>campanulids</taxon>
        <taxon>Asterales</taxon>
        <taxon>Asteraceae</taxon>
        <taxon>Cichorioideae</taxon>
        <taxon>Cichorieae</taxon>
        <taxon>Cichoriinae</taxon>
        <taxon>Cichorium</taxon>
    </lineage>
</organism>
<reference evidence="2" key="1">
    <citation type="journal article" date="2022" name="Mol. Ecol. Resour.">
        <title>The genomes of chicory, endive, great burdock and yacon provide insights into Asteraceae palaeo-polyploidization history and plant inulin production.</title>
        <authorList>
            <person name="Fan W."/>
            <person name="Wang S."/>
            <person name="Wang H."/>
            <person name="Wang A."/>
            <person name="Jiang F."/>
            <person name="Liu H."/>
            <person name="Zhao H."/>
            <person name="Xu D."/>
            <person name="Zhang Y."/>
        </authorList>
    </citation>
    <scope>NUCLEOTIDE SEQUENCE [LARGE SCALE GENOMIC DNA]</scope>
    <source>
        <strain evidence="2">cv. Punajuju</strain>
    </source>
</reference>
<protein>
    <submittedName>
        <fullName evidence="1">Uncharacterized protein</fullName>
    </submittedName>
</protein>
<proteinExistence type="predicted"/>
<name>A0ACB9AJ43_CICIN</name>
<dbReference type="EMBL" id="CM042015">
    <property type="protein sequence ID" value="KAI3709873.1"/>
    <property type="molecule type" value="Genomic_DNA"/>
</dbReference>
<evidence type="ECO:0000313" key="2">
    <source>
        <dbReference type="Proteomes" id="UP001055811"/>
    </source>
</evidence>
<accession>A0ACB9AJ43</accession>
<keyword evidence="2" id="KW-1185">Reference proteome</keyword>
<dbReference type="Proteomes" id="UP001055811">
    <property type="component" value="Linkage Group LG07"/>
</dbReference>
<gene>
    <name evidence="1" type="ORF">L2E82_39641</name>
</gene>